<accession>A0A498NAI1</accession>
<feature type="compositionally biased region" description="Basic residues" evidence="1">
    <location>
        <begin position="61"/>
        <end position="73"/>
    </location>
</feature>
<comment type="caution">
    <text evidence="2">The sequence shown here is derived from an EMBL/GenBank/DDBJ whole genome shotgun (WGS) entry which is preliminary data.</text>
</comment>
<evidence type="ECO:0000313" key="2">
    <source>
        <dbReference type="EMBL" id="RXN26175.1"/>
    </source>
</evidence>
<dbReference type="AlphaFoldDB" id="A0A498NAI1"/>
<dbReference type="Proteomes" id="UP000290572">
    <property type="component" value="Unassembled WGS sequence"/>
</dbReference>
<reference evidence="2 3" key="1">
    <citation type="submission" date="2018-03" db="EMBL/GenBank/DDBJ databases">
        <title>Draft genome sequence of Rohu Carp (Labeo rohita).</title>
        <authorList>
            <person name="Das P."/>
            <person name="Kushwaha B."/>
            <person name="Joshi C.G."/>
            <person name="Kumar D."/>
            <person name="Nagpure N.S."/>
            <person name="Sahoo L."/>
            <person name="Das S.P."/>
            <person name="Bit A."/>
            <person name="Patnaik S."/>
            <person name="Meher P.K."/>
            <person name="Jayasankar P."/>
            <person name="Koringa P.G."/>
            <person name="Patel N.V."/>
            <person name="Hinsu A.T."/>
            <person name="Kumar R."/>
            <person name="Pandey M."/>
            <person name="Agarwal S."/>
            <person name="Srivastava S."/>
            <person name="Singh M."/>
            <person name="Iquebal M.A."/>
            <person name="Jaiswal S."/>
            <person name="Angadi U.B."/>
            <person name="Kumar N."/>
            <person name="Raza M."/>
            <person name="Shah T.M."/>
            <person name="Rai A."/>
            <person name="Jena J.K."/>
        </authorList>
    </citation>
    <scope>NUCLEOTIDE SEQUENCE [LARGE SCALE GENOMIC DNA]</scope>
    <source>
        <strain evidence="2">DASCIFA01</strain>
        <tissue evidence="2">Testis</tissue>
    </source>
</reference>
<name>A0A498NAI1_LABRO</name>
<keyword evidence="3" id="KW-1185">Reference proteome</keyword>
<evidence type="ECO:0000256" key="1">
    <source>
        <dbReference type="SAM" id="MobiDB-lite"/>
    </source>
</evidence>
<proteinExistence type="predicted"/>
<organism evidence="2 3">
    <name type="scientific">Labeo rohita</name>
    <name type="common">Indian major carp</name>
    <name type="synonym">Cyprinus rohita</name>
    <dbReference type="NCBI Taxonomy" id="84645"/>
    <lineage>
        <taxon>Eukaryota</taxon>
        <taxon>Metazoa</taxon>
        <taxon>Chordata</taxon>
        <taxon>Craniata</taxon>
        <taxon>Vertebrata</taxon>
        <taxon>Euteleostomi</taxon>
        <taxon>Actinopterygii</taxon>
        <taxon>Neopterygii</taxon>
        <taxon>Teleostei</taxon>
        <taxon>Ostariophysi</taxon>
        <taxon>Cypriniformes</taxon>
        <taxon>Cyprinidae</taxon>
        <taxon>Labeoninae</taxon>
        <taxon>Labeonini</taxon>
        <taxon>Labeo</taxon>
    </lineage>
</organism>
<protein>
    <submittedName>
        <fullName evidence="2">Uncharacterized protein</fullName>
    </submittedName>
</protein>
<sequence length="131" mass="14671">MKLLSDLLSVPQASRMLKLPERLTEKLMKRPRQTHHKGPGPSQHASVGLPGPPPALNRWSGRPRKPGRRRGLTHRKENGSGRRCQRKLVCLSRAELQQVCDQPHASLHTGLLYDIGQNASHSSQTRRTLGQ</sequence>
<feature type="compositionally biased region" description="Basic residues" evidence="1">
    <location>
        <begin position="29"/>
        <end position="38"/>
    </location>
</feature>
<evidence type="ECO:0000313" key="3">
    <source>
        <dbReference type="Proteomes" id="UP000290572"/>
    </source>
</evidence>
<feature type="compositionally biased region" description="Basic and acidic residues" evidence="1">
    <location>
        <begin position="19"/>
        <end position="28"/>
    </location>
</feature>
<dbReference type="EMBL" id="QBIY01012243">
    <property type="protein sequence ID" value="RXN26175.1"/>
    <property type="molecule type" value="Genomic_DNA"/>
</dbReference>
<gene>
    <name evidence="2" type="ORF">ROHU_021109</name>
</gene>
<feature type="region of interest" description="Disordered" evidence="1">
    <location>
        <begin position="19"/>
        <end position="86"/>
    </location>
</feature>